<dbReference type="Gene3D" id="2.40.128.20">
    <property type="match status" value="1"/>
</dbReference>
<accession>A0AAE3QXX5</accession>
<dbReference type="InterPro" id="IPR014878">
    <property type="entry name" value="THAP4-like_heme-bd"/>
</dbReference>
<evidence type="ECO:0000313" key="4">
    <source>
        <dbReference type="Proteomes" id="UP001241110"/>
    </source>
</evidence>
<dbReference type="AlphaFoldDB" id="A0AAE3QXX5"/>
<feature type="domain" description="THAP4-like heme-binding" evidence="2">
    <location>
        <begin position="29"/>
        <end position="66"/>
    </location>
</feature>
<gene>
    <name evidence="3" type="ORF">QNI16_32520</name>
</gene>
<feature type="signal peptide" evidence="1">
    <location>
        <begin position="1"/>
        <end position="18"/>
    </location>
</feature>
<proteinExistence type="predicted"/>
<feature type="chain" id="PRO_5042293175" description="THAP4-like heme-binding domain-containing protein" evidence="1">
    <location>
        <begin position="19"/>
        <end position="169"/>
    </location>
</feature>
<reference evidence="3" key="1">
    <citation type="submission" date="2023-05" db="EMBL/GenBank/DDBJ databases">
        <authorList>
            <person name="Zhang X."/>
        </authorList>
    </citation>
    <scope>NUCLEOTIDE SEQUENCE</scope>
    <source>
        <strain evidence="3">YF14B1</strain>
    </source>
</reference>
<keyword evidence="1" id="KW-0732">Signal</keyword>
<comment type="caution">
    <text evidence="3">The sequence shown here is derived from an EMBL/GenBank/DDBJ whole genome shotgun (WGS) entry which is preliminary data.</text>
</comment>
<organism evidence="3 4">
    <name type="scientific">Xanthocytophaga flava</name>
    <dbReference type="NCBI Taxonomy" id="3048013"/>
    <lineage>
        <taxon>Bacteria</taxon>
        <taxon>Pseudomonadati</taxon>
        <taxon>Bacteroidota</taxon>
        <taxon>Cytophagia</taxon>
        <taxon>Cytophagales</taxon>
        <taxon>Rhodocytophagaceae</taxon>
        <taxon>Xanthocytophaga</taxon>
    </lineage>
</organism>
<dbReference type="Proteomes" id="UP001241110">
    <property type="component" value="Unassembled WGS sequence"/>
</dbReference>
<dbReference type="InterPro" id="IPR012674">
    <property type="entry name" value="Calycin"/>
</dbReference>
<evidence type="ECO:0000256" key="1">
    <source>
        <dbReference type="SAM" id="SignalP"/>
    </source>
</evidence>
<sequence>MKYVLLVVLICIGFPTLGQSMKTTAQQKMAPLSWLIGEWSGEGSMTMREKKSFKQKETIEMILNGTAIQLKGVGFAGKDTVHEAFAIFYWDLQTQSYKMASFTGDGRNTVADAVVENNKLIWRLKIRDGNFIKYTIWQNEKKQWVETGEMEKEDGKSGTPFFEMTLTRK</sequence>
<dbReference type="Pfam" id="PF08768">
    <property type="entry name" value="THAP4_heme-bd"/>
    <property type="match status" value="1"/>
</dbReference>
<dbReference type="EMBL" id="JASJOS010000019">
    <property type="protein sequence ID" value="MDJ1485261.1"/>
    <property type="molecule type" value="Genomic_DNA"/>
</dbReference>
<dbReference type="RefSeq" id="WP_313987574.1">
    <property type="nucleotide sequence ID" value="NZ_JASJOS010000019.1"/>
</dbReference>
<protein>
    <recommendedName>
        <fullName evidence="2">THAP4-like heme-binding domain-containing protein</fullName>
    </recommendedName>
</protein>
<evidence type="ECO:0000259" key="2">
    <source>
        <dbReference type="Pfam" id="PF08768"/>
    </source>
</evidence>
<name>A0AAE3QXX5_9BACT</name>
<evidence type="ECO:0000313" key="3">
    <source>
        <dbReference type="EMBL" id="MDJ1485261.1"/>
    </source>
</evidence>